<evidence type="ECO:0000313" key="5">
    <source>
        <dbReference type="EMBL" id="GAT43673.1"/>
    </source>
</evidence>
<feature type="compositionally biased region" description="Low complexity" evidence="3">
    <location>
        <begin position="293"/>
        <end position="303"/>
    </location>
</feature>
<name>A0ABQ0KXN8_MYCCL</name>
<keyword evidence="6" id="KW-1185">Reference proteome</keyword>
<feature type="region of interest" description="Disordered" evidence="3">
    <location>
        <begin position="289"/>
        <end position="308"/>
    </location>
</feature>
<comment type="subcellular location">
    <subcellularLocation>
        <location evidence="1">Membrane</location>
    </subcellularLocation>
</comment>
<feature type="domain" description="RIC1 C-terminal alpha solenoid region" evidence="4">
    <location>
        <begin position="820"/>
        <end position="996"/>
    </location>
</feature>
<dbReference type="Pfam" id="PF07064">
    <property type="entry name" value="RIC1"/>
    <property type="match status" value="1"/>
</dbReference>
<reference evidence="5" key="1">
    <citation type="submission" date="2014-09" db="EMBL/GenBank/DDBJ databases">
        <title>Genome sequence of the luminous mushroom Mycena chlorophos for searching fungal bioluminescence genes.</title>
        <authorList>
            <person name="Tanaka Y."/>
            <person name="Kasuga D."/>
            <person name="Oba Y."/>
            <person name="Hase S."/>
            <person name="Sato K."/>
            <person name="Oba Y."/>
            <person name="Sakakibara Y."/>
        </authorList>
    </citation>
    <scope>NUCLEOTIDE SEQUENCE</scope>
</reference>
<feature type="region of interest" description="Disordered" evidence="3">
    <location>
        <begin position="171"/>
        <end position="190"/>
    </location>
</feature>
<dbReference type="PANTHER" id="PTHR22746:SF10">
    <property type="entry name" value="GUANINE NUCLEOTIDE EXCHANGE FACTOR SUBUNIT RIC1"/>
    <property type="match status" value="1"/>
</dbReference>
<protein>
    <recommendedName>
        <fullName evidence="4">RIC1 C-terminal alpha solenoid region domain-containing protein</fullName>
    </recommendedName>
</protein>
<dbReference type="InterPro" id="IPR036322">
    <property type="entry name" value="WD40_repeat_dom_sf"/>
</dbReference>
<dbReference type="Proteomes" id="UP000815677">
    <property type="component" value="Unassembled WGS sequence"/>
</dbReference>
<dbReference type="Pfam" id="PF25440">
    <property type="entry name" value="Beta-prop_RIC1_2nd"/>
    <property type="match status" value="1"/>
</dbReference>
<evidence type="ECO:0000259" key="4">
    <source>
        <dbReference type="Pfam" id="PF07064"/>
    </source>
</evidence>
<dbReference type="SUPFAM" id="SSF50978">
    <property type="entry name" value="WD40 repeat-like"/>
    <property type="match status" value="1"/>
</dbReference>
<organism evidence="5 6">
    <name type="scientific">Mycena chlorophos</name>
    <name type="common">Agaric fungus</name>
    <name type="synonym">Agaricus chlorophos</name>
    <dbReference type="NCBI Taxonomy" id="658473"/>
    <lineage>
        <taxon>Eukaryota</taxon>
        <taxon>Fungi</taxon>
        <taxon>Dikarya</taxon>
        <taxon>Basidiomycota</taxon>
        <taxon>Agaricomycotina</taxon>
        <taxon>Agaricomycetes</taxon>
        <taxon>Agaricomycetidae</taxon>
        <taxon>Agaricales</taxon>
        <taxon>Marasmiineae</taxon>
        <taxon>Mycenaceae</taxon>
        <taxon>Mycena</taxon>
    </lineage>
</organism>
<dbReference type="Gene3D" id="2.60.120.330">
    <property type="entry name" value="B-lactam Antibiotic, Isopenicillin N Synthase, Chain"/>
    <property type="match status" value="1"/>
</dbReference>
<dbReference type="EMBL" id="DF839219">
    <property type="protein sequence ID" value="GAT43673.1"/>
    <property type="molecule type" value="Genomic_DNA"/>
</dbReference>
<gene>
    <name evidence="5" type="ORF">MCHLO_01343</name>
</gene>
<evidence type="ECO:0000256" key="1">
    <source>
        <dbReference type="ARBA" id="ARBA00004370"/>
    </source>
</evidence>
<evidence type="ECO:0000313" key="6">
    <source>
        <dbReference type="Proteomes" id="UP000815677"/>
    </source>
</evidence>
<dbReference type="InterPro" id="IPR009771">
    <property type="entry name" value="RIC1_C"/>
</dbReference>
<evidence type="ECO:0000256" key="3">
    <source>
        <dbReference type="SAM" id="MobiDB-lite"/>
    </source>
</evidence>
<dbReference type="InterPro" id="IPR040096">
    <property type="entry name" value="Ric1"/>
</dbReference>
<dbReference type="InterPro" id="IPR027443">
    <property type="entry name" value="IPNS-like_sf"/>
</dbReference>
<dbReference type="PANTHER" id="PTHR22746">
    <property type="entry name" value="RAB6A-GEF COMPLEX PARTNER PROTEIN 1"/>
    <property type="match status" value="1"/>
</dbReference>
<sequence>MYFPIATARQLSSIPALPNIPPESEKLVALVSSPRKSLFCTLSRTGVSVWRVRPSAVLAYLARTPTSILDHGENIAVHWAPDGSRLVIQTSQSHLVLISVVYLTDTPTLVPPSLPSTSRNYFLPGPGEALPLQCVSLRFEGVIKVDGGLLCVSPRKQYILFSTKNPPAVQRIPWPDIEEDSDGPEDEPAPRQFAHENWVFNDHDFEFLVEPDVSVSRILYSRATGVETWITSDGRAYFVGLSDAPASEADDSPPRSVWQGTCIHDFETPRWVQKSRRIDPNSDDDVLVEEYHSSSSASASNNSMGKGKARAVYDEPRRAVSVAINSKFSLVAVGMTSGTIQLSAFPSELSSSAVPPSVLIEPPTPYSRESGPVCGMEWSGDGYVLAVGWREGWAVFSVGGRCLAKGFGVEDDLADENSKFQDSFMFGVRDLFWAPGNFELLVLANPMPNRFDGQIFVIPFAKSASTGQLAPDNTRYAFLQMDDRALVYRGADQPDMSVINPESDVWQHIKIPQSYLATNWPIRYSSLSSDGRLIAIAGRRGLIHYSSTSGRWKLFGDEIQEQAFIVKGGMVWFHHVLIAAVEVSKSYQIRLYSRDLELSNQNVLHREILSSAVVIMSLVDNSLLVYTTDNTLLHYLIIPTAETIKLHLCGSITFNGIIAVPSAVRMLSWMIPSAQKQLGDPVDDLAVATVLMVVGGQLILLKPRKSGDQEVKYDMQIFADRIEFCWTHLRGINTLENSLWAYDGRGIRVWLNALSIEGPRVDDEGQDTVKESVNIPLDFYPLSVLMDKGIIIGAEPEVATRANLPFVMFRHATSSHLFLHHILLCHLQARQVTDAVVFASHYQNLVFFSHALEILLHTVVEWDEDSDATDDERAISSDAVLRNVVEFLDHFDAALDVVVGCARKTEMTRWKRLFSIVGNPKLLFETCLDSQQLKTAGSYLLVLHNLEQLDEEYSDVIRLLDSAVLAKDWQLCRELLRFLHSIDETGSALQNGLAHVRSLGAGVTLDAVKANVTYTPEGAVSISYNDLIASPLSLTESIEKAFGSSSESLGIIVVRDLPPEYAGYRERLLKLAHAFATKLDDRAREQYVDARSRYSFGWSHGKEIMNGKPDLLKGSYYANPIVDDPPASGLRAQYPEYYNKNIWPKGDESGVEGFEAAFKDLGRFVFNVGVALASACQPFALSQLNDSSVSLPQLISTSSTSKARLLHYFPPPPDSTPAGEQNVDDYCGWHKDHSLITGLCSALYLQQQDDGLDPIVVPSPSPASGLYIRSRSSNLTKVAIPVDCLAFQTGEALEVATGGKLQATPHCVHVGATPGGANISRETFAFFMQPDVEQQLSPDVTFGQFSKRIFDEHYEG</sequence>
<feature type="compositionally biased region" description="Acidic residues" evidence="3">
    <location>
        <begin position="176"/>
        <end position="187"/>
    </location>
</feature>
<dbReference type="SUPFAM" id="SSF51197">
    <property type="entry name" value="Clavaminate synthase-like"/>
    <property type="match status" value="1"/>
</dbReference>
<keyword evidence="2" id="KW-0472">Membrane</keyword>
<accession>A0ABQ0KXN8</accession>
<proteinExistence type="predicted"/>
<evidence type="ECO:0000256" key="2">
    <source>
        <dbReference type="ARBA" id="ARBA00023136"/>
    </source>
</evidence>